<reference evidence="1 2" key="1">
    <citation type="journal article" date="2009" name="Stand. Genomic Sci.">
        <title>Complete genome sequence of Pirellula staleyi type strain (ATCC 27377).</title>
        <authorList>
            <person name="Clum A."/>
            <person name="Tindall B.J."/>
            <person name="Sikorski J."/>
            <person name="Ivanova N."/>
            <person name="Mavrommatis K."/>
            <person name="Lucas S."/>
            <person name="Glavina del Rio T."/>
            <person name="Nolan M."/>
            <person name="Chen F."/>
            <person name="Tice H."/>
            <person name="Pitluck S."/>
            <person name="Cheng J.F."/>
            <person name="Chertkov O."/>
            <person name="Brettin T."/>
            <person name="Han C."/>
            <person name="Detter J.C."/>
            <person name="Kuske C."/>
            <person name="Bruce D."/>
            <person name="Goodwin L."/>
            <person name="Ovchinikova G."/>
            <person name="Pati A."/>
            <person name="Mikhailova N."/>
            <person name="Chen A."/>
            <person name="Palaniappan K."/>
            <person name="Land M."/>
            <person name="Hauser L."/>
            <person name="Chang Y.J."/>
            <person name="Jeffries C.D."/>
            <person name="Chain P."/>
            <person name="Rohde M."/>
            <person name="Goker M."/>
            <person name="Bristow J."/>
            <person name="Eisen J.A."/>
            <person name="Markowitz V."/>
            <person name="Hugenholtz P."/>
            <person name="Kyrpides N.C."/>
            <person name="Klenk H.P."/>
            <person name="Lapidus A."/>
        </authorList>
    </citation>
    <scope>NUCLEOTIDE SEQUENCE [LARGE SCALE GENOMIC DNA]</scope>
    <source>
        <strain evidence="2">ATCC 27377 / DSM 6068 / ICPB 4128</strain>
    </source>
</reference>
<dbReference type="HOGENOM" id="CLU_2808714_0_0_0"/>
<dbReference type="AlphaFoldDB" id="D2R7T6"/>
<dbReference type="KEGG" id="psl:Psta_2846"/>
<name>D2R7T6_PIRSD</name>
<dbReference type="EMBL" id="CP001848">
    <property type="protein sequence ID" value="ADB17512.1"/>
    <property type="molecule type" value="Genomic_DNA"/>
</dbReference>
<protein>
    <submittedName>
        <fullName evidence="1">Uncharacterized protein</fullName>
    </submittedName>
</protein>
<sequence length="67" mass="7434">MTYIFVANAPQSFETSTHQSKSIGETGKNVPFRLSMQRANCRETLDIQPTSDYIAGLVLPEKLTSLT</sequence>
<keyword evidence="2" id="KW-1185">Reference proteome</keyword>
<dbReference type="Proteomes" id="UP000001887">
    <property type="component" value="Chromosome"/>
</dbReference>
<organism evidence="1 2">
    <name type="scientific">Pirellula staleyi (strain ATCC 27377 / DSM 6068 / ICPB 4128)</name>
    <name type="common">Pirella staleyi</name>
    <dbReference type="NCBI Taxonomy" id="530564"/>
    <lineage>
        <taxon>Bacteria</taxon>
        <taxon>Pseudomonadati</taxon>
        <taxon>Planctomycetota</taxon>
        <taxon>Planctomycetia</taxon>
        <taxon>Pirellulales</taxon>
        <taxon>Pirellulaceae</taxon>
        <taxon>Pirellula</taxon>
    </lineage>
</organism>
<evidence type="ECO:0000313" key="2">
    <source>
        <dbReference type="Proteomes" id="UP000001887"/>
    </source>
</evidence>
<dbReference type="STRING" id="530564.Psta_2846"/>
<gene>
    <name evidence="1" type="ordered locus">Psta_2846</name>
</gene>
<evidence type="ECO:0000313" key="1">
    <source>
        <dbReference type="EMBL" id="ADB17512.1"/>
    </source>
</evidence>
<proteinExistence type="predicted"/>
<accession>D2R7T6</accession>